<dbReference type="NCBIfam" id="NF040816">
    <property type="entry name" value="Fbpase1_Arch"/>
    <property type="match status" value="1"/>
</dbReference>
<proteinExistence type="inferred from homology"/>
<dbReference type="InterPro" id="IPR002915">
    <property type="entry name" value="DeoC/FbaB/LacD_aldolase"/>
</dbReference>
<feature type="active site" description="Schiff-base intermediate with dihydroxyacetone-P" evidence="9">
    <location>
        <position position="189"/>
    </location>
</feature>
<keyword evidence="7 10" id="KW-0456">Lyase</keyword>
<comment type="similarity">
    <text evidence="3">Belongs to the DeoC/FbaB aldolase family.</text>
</comment>
<dbReference type="InterPro" id="IPR041720">
    <property type="entry name" value="FbaB-like"/>
</dbReference>
<dbReference type="InterPro" id="IPR013785">
    <property type="entry name" value="Aldolase_TIM"/>
</dbReference>
<dbReference type="GO" id="GO:0006096">
    <property type="term" value="P:glycolytic process"/>
    <property type="evidence" value="ECO:0007669"/>
    <property type="project" value="UniProtKB-KW"/>
</dbReference>
<evidence type="ECO:0000256" key="1">
    <source>
        <dbReference type="ARBA" id="ARBA00000441"/>
    </source>
</evidence>
<dbReference type="Gene3D" id="3.20.20.70">
    <property type="entry name" value="Aldolase class I"/>
    <property type="match status" value="1"/>
</dbReference>
<dbReference type="PIRSF" id="PIRSF038992">
    <property type="entry name" value="Aldolase_Ia"/>
    <property type="match status" value="1"/>
</dbReference>
<dbReference type="NCBIfam" id="NF005556">
    <property type="entry name" value="PRK07226.1"/>
    <property type="match status" value="1"/>
</dbReference>
<evidence type="ECO:0000256" key="3">
    <source>
        <dbReference type="ARBA" id="ARBA00008116"/>
    </source>
</evidence>
<dbReference type="KEGG" id="iag:Igag_0411"/>
<dbReference type="EC" id="4.1.2.13" evidence="4"/>
<evidence type="ECO:0000256" key="7">
    <source>
        <dbReference type="ARBA" id="ARBA00023239"/>
    </source>
</evidence>
<evidence type="ECO:0000313" key="11">
    <source>
        <dbReference type="Proteomes" id="UP000001304"/>
    </source>
</evidence>
<dbReference type="EMBL" id="CP002098">
    <property type="protein sequence ID" value="ADM27250.1"/>
    <property type="molecule type" value="Genomic_DNA"/>
</dbReference>
<keyword evidence="6" id="KW-0324">Glycolysis</keyword>
<dbReference type="STRING" id="583356.Igag_0411"/>
<keyword evidence="11" id="KW-1185">Reference proteome</keyword>
<accession>E0SRH5</accession>
<evidence type="ECO:0000256" key="5">
    <source>
        <dbReference type="ARBA" id="ARBA00022490"/>
    </source>
</evidence>
<reference evidence="10 11" key="1">
    <citation type="journal article" date="2010" name="Stand. Genomic Sci.">
        <title>Complete genome sequence of Ignisphaera aggregans type strain (AQ1.S1).</title>
        <authorList>
            <person name="Goker M."/>
            <person name="Held B."/>
            <person name="Lapidus A."/>
            <person name="Nolan M."/>
            <person name="Spring S."/>
            <person name="Yasawong M."/>
            <person name="Lucas S."/>
            <person name="Glavina Del Rio T."/>
            <person name="Tice H."/>
            <person name="Cheng J.F."/>
            <person name="Goodwin L."/>
            <person name="Tapia R."/>
            <person name="Pitluck S."/>
            <person name="Liolios K."/>
            <person name="Ivanova N."/>
            <person name="Mavromatis K."/>
            <person name="Mikhailova N."/>
            <person name="Pati A."/>
            <person name="Chen A."/>
            <person name="Palaniappan K."/>
            <person name="Brambilla E."/>
            <person name="Land M."/>
            <person name="Hauser L."/>
            <person name="Chang Y.J."/>
            <person name="Jeffries C.D."/>
            <person name="Brettin T."/>
            <person name="Detter J.C."/>
            <person name="Han C."/>
            <person name="Rohde M."/>
            <person name="Sikorski J."/>
            <person name="Woyke T."/>
            <person name="Bristow J."/>
            <person name="Eisen J.A."/>
            <person name="Markowitz V."/>
            <person name="Hugenholtz P."/>
            <person name="Kyrpides N.C."/>
            <person name="Klenk H.P."/>
        </authorList>
    </citation>
    <scope>NUCLEOTIDE SEQUENCE [LARGE SCALE GENOMIC DNA]</scope>
    <source>
        <strain evidence="11">DSM 17230 / JCM 13409 / AQ1.S1</strain>
    </source>
</reference>
<dbReference type="PANTHER" id="PTHR47916:SF1">
    <property type="entry name" value="3-HYDROXY-5-PHOSPHONOOXYPENTANE-2,4-DIONE THIOLASE"/>
    <property type="match status" value="1"/>
</dbReference>
<comment type="catalytic activity">
    <reaction evidence="1">
        <text>beta-D-fructose 1,6-bisphosphate = D-glyceraldehyde 3-phosphate + dihydroxyacetone phosphate</text>
        <dbReference type="Rhea" id="RHEA:14729"/>
        <dbReference type="ChEBI" id="CHEBI:32966"/>
        <dbReference type="ChEBI" id="CHEBI:57642"/>
        <dbReference type="ChEBI" id="CHEBI:59776"/>
        <dbReference type="EC" id="4.1.2.13"/>
    </reaction>
</comment>
<evidence type="ECO:0000256" key="9">
    <source>
        <dbReference type="PIRSR" id="PIRSR038992-1"/>
    </source>
</evidence>
<keyword evidence="8" id="KW-0704">Schiff base</keyword>
<dbReference type="SMART" id="SM01133">
    <property type="entry name" value="DeoC"/>
    <property type="match status" value="1"/>
</dbReference>
<evidence type="ECO:0000256" key="4">
    <source>
        <dbReference type="ARBA" id="ARBA00013068"/>
    </source>
</evidence>
<organism evidence="10 11">
    <name type="scientific">Ignisphaera aggregans (strain DSM 17230 / JCM 13409 / AQ1.S1)</name>
    <dbReference type="NCBI Taxonomy" id="583356"/>
    <lineage>
        <taxon>Archaea</taxon>
        <taxon>Thermoproteota</taxon>
        <taxon>Thermoprotei</taxon>
        <taxon>Desulfurococcales</taxon>
        <taxon>Desulfurococcaceae</taxon>
        <taxon>Ignisphaera</taxon>
    </lineage>
</organism>
<dbReference type="CDD" id="cd00958">
    <property type="entry name" value="DhnA"/>
    <property type="match status" value="1"/>
</dbReference>
<dbReference type="BioCyc" id="IAGG583356:GHAH-415-MONOMER"/>
<evidence type="ECO:0000256" key="6">
    <source>
        <dbReference type="ARBA" id="ARBA00023152"/>
    </source>
</evidence>
<dbReference type="GO" id="GO:0005737">
    <property type="term" value="C:cytoplasm"/>
    <property type="evidence" value="ECO:0007669"/>
    <property type="project" value="UniProtKB-SubCell"/>
</dbReference>
<keyword evidence="5" id="KW-0963">Cytoplasm</keyword>
<gene>
    <name evidence="10" type="ordered locus">Igag_0411</name>
</gene>
<dbReference type="InterPro" id="IPR050456">
    <property type="entry name" value="DeoC/FbaB_aldolase"/>
</dbReference>
<dbReference type="SUPFAM" id="SSF51569">
    <property type="entry name" value="Aldolase"/>
    <property type="match status" value="1"/>
</dbReference>
<dbReference type="Proteomes" id="UP000001304">
    <property type="component" value="Chromosome"/>
</dbReference>
<evidence type="ECO:0000256" key="2">
    <source>
        <dbReference type="ARBA" id="ARBA00004496"/>
    </source>
</evidence>
<comment type="subcellular location">
    <subcellularLocation>
        <location evidence="2">Cytoplasm</location>
    </subcellularLocation>
</comment>
<evidence type="ECO:0000256" key="8">
    <source>
        <dbReference type="ARBA" id="ARBA00023270"/>
    </source>
</evidence>
<dbReference type="PANTHER" id="PTHR47916">
    <property type="entry name" value="FRUCTOSE-BISPHOSPHATE ALDOLASE CLASS 1"/>
    <property type="match status" value="1"/>
</dbReference>
<dbReference type="AlphaFoldDB" id="E0SRH5"/>
<feature type="active site" description="Proton donor" evidence="9">
    <location>
        <position position="158"/>
    </location>
</feature>
<dbReference type="InterPro" id="IPR053414">
    <property type="entry name" value="FBA_class_1"/>
</dbReference>
<dbReference type="GO" id="GO:0004332">
    <property type="term" value="F:fructose-bisphosphate aldolase activity"/>
    <property type="evidence" value="ECO:0007669"/>
    <property type="project" value="UniProtKB-EC"/>
</dbReference>
<protein>
    <recommendedName>
        <fullName evidence="4">fructose-bisphosphate aldolase</fullName>
        <ecNumber evidence="4">4.1.2.13</ecNumber>
    </recommendedName>
</protein>
<dbReference type="Pfam" id="PF01791">
    <property type="entry name" value="DeoC"/>
    <property type="match status" value="1"/>
</dbReference>
<dbReference type="HOGENOM" id="CLU_057069_2_2_2"/>
<sequence>MVLILYNFNQVGKKVRLSRILKSDGKAVVFAFDHGVEHGPKDFPPEHIDPNKILEKVVGTGVDAVMLLPGMAALTHNVWANKTSLIIKITSKTNLRPEDQRFLQSVFGYVEDAIALGADAIAATVYWGSQYEDAMLSLWFSIREVAERYGLPCLQLAYPRGPAIKNMYDVEIVKYGVRAAVESGADLIKTYYTGSKETFAEVVKVASGIPILMSGGPSRENPMDFLRDVKNVMEAGAQGVVVGRNVFQHKNPSGMVKAIMAIVHEGMEPEDAIKFVG</sequence>
<evidence type="ECO:0000313" key="10">
    <source>
        <dbReference type="EMBL" id="ADM27250.1"/>
    </source>
</evidence>
<name>E0SRH5_IGNAA</name>